<name>A0A835XEQ4_9CHLO</name>
<reference evidence="2" key="1">
    <citation type="journal article" date="2020" name="bioRxiv">
        <title>Comparative genomics of Chlamydomonas.</title>
        <authorList>
            <person name="Craig R.J."/>
            <person name="Hasan A.R."/>
            <person name="Ness R.W."/>
            <person name="Keightley P.D."/>
        </authorList>
    </citation>
    <scope>NUCLEOTIDE SEQUENCE</scope>
    <source>
        <strain evidence="2">CCAP 11/70</strain>
    </source>
</reference>
<feature type="region of interest" description="Disordered" evidence="1">
    <location>
        <begin position="520"/>
        <end position="544"/>
    </location>
</feature>
<evidence type="ECO:0000313" key="3">
    <source>
        <dbReference type="Proteomes" id="UP000612055"/>
    </source>
</evidence>
<comment type="caution">
    <text evidence="2">The sequence shown here is derived from an EMBL/GenBank/DDBJ whole genome shotgun (WGS) entry which is preliminary data.</text>
</comment>
<protein>
    <submittedName>
        <fullName evidence="2">Uncharacterized protein</fullName>
    </submittedName>
</protein>
<accession>A0A835XEQ4</accession>
<dbReference type="AlphaFoldDB" id="A0A835XEQ4"/>
<dbReference type="Proteomes" id="UP000612055">
    <property type="component" value="Unassembled WGS sequence"/>
</dbReference>
<proteinExistence type="predicted"/>
<dbReference type="EMBL" id="JAEHOE010000187">
    <property type="protein sequence ID" value="KAG2483167.1"/>
    <property type="molecule type" value="Genomic_DNA"/>
</dbReference>
<keyword evidence="3" id="KW-1185">Reference proteome</keyword>
<sequence length="576" mass="61227">MHLPPADPAPAALSTTARLCCKALRDLIDQEVTEIEIRIYNLEPGTLHFIALHGSWLDRWPKCTKLELSSFDEGMLTAPFARVPAEACRRIRELVVRCMEADSSLTTDTLIGLVPRMPELTQLTLLVKAPADILPRAMVASALSLLPNLTSLTVADWGYLPLIPEGLAAQLTRLEVNLDPQGQDRLQALRLPPSMPAGFRALRELVLRADGEDAFTHAQLAGFLDALPPTVQRLSVGPVKGPYIIQFDFTLSGGVLESVEVCGELIPSRELSVALATYLLPSRALGRRLGLLTVANLSVSPTPAAAGPTPTPDPAAEFLACCDRVNVRSLHSGGDIEACLSVMRLYGIPEQLLWEVGSWGGTSSLRLRGARAPAAAAGSTGGAVLAPPAKALTASAVVERAVRQAVAFPSEHRSRWLVLRGPLLRGLSEAPEALDAWLRRVRTEAGEGTDPFFPPCYTLLHTEQAVVLRCTSAEAVAAAAQRLGAAFGPGMLEVRVLRYSWDYTVAEVLQAWWDGEAEGRGGGAAGSGEAAGGSGSGGRRGAGGAGSELERVRCLLGAWEGVQALAPERMLGRLRA</sequence>
<gene>
    <name evidence="2" type="ORF">HYH03_017959</name>
</gene>
<evidence type="ECO:0000256" key="1">
    <source>
        <dbReference type="SAM" id="MobiDB-lite"/>
    </source>
</evidence>
<evidence type="ECO:0000313" key="2">
    <source>
        <dbReference type="EMBL" id="KAG2483167.1"/>
    </source>
</evidence>
<organism evidence="2 3">
    <name type="scientific">Edaphochlamys debaryana</name>
    <dbReference type="NCBI Taxonomy" id="47281"/>
    <lineage>
        <taxon>Eukaryota</taxon>
        <taxon>Viridiplantae</taxon>
        <taxon>Chlorophyta</taxon>
        <taxon>core chlorophytes</taxon>
        <taxon>Chlorophyceae</taxon>
        <taxon>CS clade</taxon>
        <taxon>Chlamydomonadales</taxon>
        <taxon>Chlamydomonadales incertae sedis</taxon>
        <taxon>Edaphochlamys</taxon>
    </lineage>
</organism>